<dbReference type="InterPro" id="IPR050123">
    <property type="entry name" value="Prok_molybdopt-oxidoreductase"/>
</dbReference>
<dbReference type="Gene3D" id="3.30.70.20">
    <property type="match status" value="1"/>
</dbReference>
<keyword evidence="7" id="KW-0500">Molybdenum</keyword>
<proteinExistence type="inferred from homology"/>
<comment type="similarity">
    <text evidence="4">In the C-terminal section; belongs to the prokaryotic molybdopterin-containing oxidoreductase family.</text>
</comment>
<dbReference type="SUPFAM" id="SSF54862">
    <property type="entry name" value="4Fe-4S ferredoxins"/>
    <property type="match status" value="1"/>
</dbReference>
<accession>A0A077UGI6</accession>
<dbReference type="FunFam" id="2.40.40.20:FF:000005">
    <property type="entry name" value="Periplasmic nitrate reductase"/>
    <property type="match status" value="1"/>
</dbReference>
<dbReference type="InterPro" id="IPR001041">
    <property type="entry name" value="2Fe-2S_ferredoxin-type"/>
</dbReference>
<organism evidence="19 20">
    <name type="scientific">Staphylococcus schweitzeri</name>
    <dbReference type="NCBI Taxonomy" id="1654388"/>
    <lineage>
        <taxon>Bacteria</taxon>
        <taxon>Bacillati</taxon>
        <taxon>Bacillota</taxon>
        <taxon>Bacilli</taxon>
        <taxon>Bacillales</taxon>
        <taxon>Staphylococcaceae</taxon>
        <taxon>Staphylococcus</taxon>
    </lineage>
</organism>
<evidence type="ECO:0000256" key="14">
    <source>
        <dbReference type="ARBA" id="ARBA00034078"/>
    </source>
</evidence>
<dbReference type="GO" id="GO:0015942">
    <property type="term" value="P:formate metabolic process"/>
    <property type="evidence" value="ECO:0007669"/>
    <property type="project" value="InterPro"/>
</dbReference>
<feature type="domain" description="4Fe-4S ferredoxin-type" evidence="16">
    <location>
        <begin position="166"/>
        <end position="193"/>
    </location>
</feature>
<dbReference type="Gene3D" id="3.40.228.10">
    <property type="entry name" value="Dimethylsulfoxide Reductase, domain 2"/>
    <property type="match status" value="1"/>
</dbReference>
<dbReference type="SMART" id="SM00929">
    <property type="entry name" value="NADH-G_4Fe-4S_3"/>
    <property type="match status" value="1"/>
</dbReference>
<comment type="cofactor">
    <cofactor evidence="3">
        <name>[4Fe-4S] cluster</name>
        <dbReference type="ChEBI" id="CHEBI:49883"/>
    </cofactor>
</comment>
<dbReference type="CDD" id="cd02753">
    <property type="entry name" value="MopB_Formate-Dh-H"/>
    <property type="match status" value="1"/>
</dbReference>
<feature type="domain" description="4Fe-4S Mo/W bis-MGD-type" evidence="17">
    <location>
        <begin position="285"/>
        <end position="341"/>
    </location>
</feature>
<reference evidence="19 20" key="1">
    <citation type="submission" date="2014-05" db="EMBL/GenBank/DDBJ databases">
        <authorList>
            <person name="Aslett A.Martin."/>
            <person name="De Silva Nishadi"/>
        </authorList>
    </citation>
    <scope>NUCLEOTIDE SEQUENCE [LARGE SCALE GENOMIC DNA]</scope>
</reference>
<dbReference type="EMBL" id="CCEH01000004">
    <property type="protein sequence ID" value="CDR27589.1"/>
    <property type="molecule type" value="Genomic_DNA"/>
</dbReference>
<evidence type="ECO:0000259" key="15">
    <source>
        <dbReference type="PROSITE" id="PS51085"/>
    </source>
</evidence>
<dbReference type="AlphaFoldDB" id="A0A077UGI6"/>
<evidence type="ECO:0000313" key="19">
    <source>
        <dbReference type="EMBL" id="CDR27589.1"/>
    </source>
</evidence>
<dbReference type="GO" id="GO:0051537">
    <property type="term" value="F:2 iron, 2 sulfur cluster binding"/>
    <property type="evidence" value="ECO:0007669"/>
    <property type="project" value="UniProtKB-KW"/>
</dbReference>
<evidence type="ECO:0000256" key="12">
    <source>
        <dbReference type="ARBA" id="ARBA00023004"/>
    </source>
</evidence>
<dbReference type="InterPro" id="IPR019574">
    <property type="entry name" value="NADH_UbQ_OxRdtase_Gsu_4Fe4S-bd"/>
</dbReference>
<dbReference type="FunFam" id="3.40.228.10:FF:000002">
    <property type="entry name" value="Formate dehydrogenase subunit alpha"/>
    <property type="match status" value="1"/>
</dbReference>
<dbReference type="FunFam" id="3.10.20.740:FF:000003">
    <property type="entry name" value="Formate dehydrogenase subunit alpha"/>
    <property type="match status" value="1"/>
</dbReference>
<dbReference type="InterPro" id="IPR006656">
    <property type="entry name" value="Mopterin_OxRdtase"/>
</dbReference>
<dbReference type="Pfam" id="PF00384">
    <property type="entry name" value="Molybdopterin"/>
    <property type="match status" value="1"/>
</dbReference>
<evidence type="ECO:0000256" key="8">
    <source>
        <dbReference type="ARBA" id="ARBA00022714"/>
    </source>
</evidence>
<keyword evidence="8" id="KW-0001">2Fe-2S</keyword>
<evidence type="ECO:0000313" key="20">
    <source>
        <dbReference type="Proteomes" id="UP000044616"/>
    </source>
</evidence>
<dbReference type="Gene3D" id="3.40.50.740">
    <property type="match status" value="1"/>
</dbReference>
<dbReference type="EC" id="1.17.1.9" evidence="5"/>
<evidence type="ECO:0000256" key="6">
    <source>
        <dbReference type="ARBA" id="ARBA00022485"/>
    </source>
</evidence>
<evidence type="ECO:0000259" key="18">
    <source>
        <dbReference type="PROSITE" id="PS51839"/>
    </source>
</evidence>
<dbReference type="Pfam" id="PF10588">
    <property type="entry name" value="NADH-G_4Fe-4S_3"/>
    <property type="match status" value="1"/>
</dbReference>
<dbReference type="PIRSF" id="PIRSF036643">
    <property type="entry name" value="FDH_alpha"/>
    <property type="match status" value="1"/>
</dbReference>
<dbReference type="PROSITE" id="PS51839">
    <property type="entry name" value="4FE4S_HC3"/>
    <property type="match status" value="1"/>
</dbReference>
<comment type="cofactor">
    <cofactor evidence="2">
        <name>Mo-bis(molybdopterin guanine dinucleotide)</name>
        <dbReference type="ChEBI" id="CHEBI:60539"/>
    </cofactor>
</comment>
<evidence type="ECO:0000256" key="3">
    <source>
        <dbReference type="ARBA" id="ARBA00001966"/>
    </source>
</evidence>
<dbReference type="InterPro" id="IPR006655">
    <property type="entry name" value="Mopterin_OxRdtase_prok_CS"/>
</dbReference>
<evidence type="ECO:0000256" key="2">
    <source>
        <dbReference type="ARBA" id="ARBA00001942"/>
    </source>
</evidence>
<dbReference type="InterPro" id="IPR027467">
    <property type="entry name" value="MopterinOxRdtase_cofactor_BS"/>
</dbReference>
<dbReference type="SUPFAM" id="SSF54292">
    <property type="entry name" value="2Fe-2S ferredoxin-like"/>
    <property type="match status" value="1"/>
</dbReference>
<evidence type="ECO:0000259" key="16">
    <source>
        <dbReference type="PROSITE" id="PS51379"/>
    </source>
</evidence>
<dbReference type="GO" id="GO:0016020">
    <property type="term" value="C:membrane"/>
    <property type="evidence" value="ECO:0007669"/>
    <property type="project" value="TreeGrafter"/>
</dbReference>
<dbReference type="PROSITE" id="PS00198">
    <property type="entry name" value="4FE4S_FER_1"/>
    <property type="match status" value="1"/>
</dbReference>
<evidence type="ECO:0000256" key="5">
    <source>
        <dbReference type="ARBA" id="ARBA00013128"/>
    </source>
</evidence>
<evidence type="ECO:0000256" key="9">
    <source>
        <dbReference type="ARBA" id="ARBA00022723"/>
    </source>
</evidence>
<keyword evidence="6" id="KW-0004">4Fe-4S</keyword>
<dbReference type="Pfam" id="PF13510">
    <property type="entry name" value="Fer2_4"/>
    <property type="match status" value="1"/>
</dbReference>
<protein>
    <recommendedName>
        <fullName evidence="5">formate dehydrogenase</fullName>
        <ecNumber evidence="5">1.17.1.9</ecNumber>
    </recommendedName>
</protein>
<dbReference type="CDD" id="cd02792">
    <property type="entry name" value="MopB_CT_Formate-Dh-Na-like"/>
    <property type="match status" value="1"/>
</dbReference>
<evidence type="ECO:0000256" key="13">
    <source>
        <dbReference type="ARBA" id="ARBA00023014"/>
    </source>
</evidence>
<comment type="catalytic activity">
    <reaction evidence="1">
        <text>formate + NAD(+) = CO2 + NADH</text>
        <dbReference type="Rhea" id="RHEA:15985"/>
        <dbReference type="ChEBI" id="CHEBI:15740"/>
        <dbReference type="ChEBI" id="CHEBI:16526"/>
        <dbReference type="ChEBI" id="CHEBI:57540"/>
        <dbReference type="ChEBI" id="CHEBI:57945"/>
        <dbReference type="EC" id="1.17.1.9"/>
    </reaction>
</comment>
<dbReference type="SMART" id="SM00926">
    <property type="entry name" value="Molybdop_Fe4S4"/>
    <property type="match status" value="1"/>
</dbReference>
<keyword evidence="10" id="KW-0677">Repeat</keyword>
<dbReference type="NCBIfam" id="TIGR01591">
    <property type="entry name" value="Fdh-alpha"/>
    <property type="match status" value="1"/>
</dbReference>
<dbReference type="InterPro" id="IPR017900">
    <property type="entry name" value="4Fe4S_Fe_S_CS"/>
</dbReference>
<sequence length="1012" mass="114572">MWGHFFIGRVLVILKKSFTEKYIDGVSNMQEHLVVTLDGKDYLVEPGTNLLEFIKSQDTFVPSICYNESMGPIQTCDTCTVEIDGKIERSCSTVIDRPMTVNTVNNDVKDAQKEALDRILEKHMLYCTVCDYNNGDCEIHNTMDAWGLQHQTYEYKEKPYEKDYGPFYRYDPNQCILCGRCVEACQDIEVNETIRIDWDREHPRVIWDNDVPINESSCVSCGQCATVCPCNAMMEVNMEGNAGYMTDTEPGSLAAMIDLTKKAEPGYGPLFAISDSEAEMRKERIKKTKTVCTYCGVGCSFEVWTKDREILKVQPSHDSPANKIATCVKGKFSWGHINSDQRLTKPLVRKNGEFHEVEWDEALNVIADNFTSIKEKHGPDALSFISSSKATNEESYLMQKLARQVIGTNNVDNCSRYCQAPATKGLFRTVGHGGDSGSIQDLERAAMSVLIGTNTAEAHPVIASRMKRAQKLFGQKIHVFDIRKHEMAERADRFYQPKPGTDLAWLSAVTKYIIDHDLHDKAFIDEWVDDFDEYYKSLETFTMAFAEEATGIPESELIKFAEECAKAESVVICWAMGITQQDIGSDSSTAISNLLLVTGNYRRPGTGAYPLRGHNNVQGCSDMGSMPDKITGYQSIEADDIRAKFEKEYGVKLNPKAGKDNHEMVEGIHDGEIHSLYLYGEDTGIVDSNINFVQAAFEKLDFMVVQDEFLTFTATYADVVLPASPSLEKDGTFTNTERRIQRLYQALEPLGDSKPDWKIFQAIANRLGFDWNYKHPSEIMDEVARLTPLYAGVSYDRLEGFNSLQWPVQPDGTDEPILYLEGFNFDNGKAKLFPLTFDNFFKQDELYDIHVNNGRLLEHFHEGNMTYQTPMIKYKVPRAFVEISPELAEDRGIHEGAEVKLISDTGEAVLQVHVTDRVKGKEIYIPLNNDAMENGDLGAINLLTNSDVDKYTDTPSYKRTSCRLEVITKRGKSPLNPNNFRVNKKRHPQYSVQVQKKWERPDYVFPGNQVDK</sequence>
<evidence type="ECO:0000256" key="7">
    <source>
        <dbReference type="ARBA" id="ARBA00022505"/>
    </source>
</evidence>
<dbReference type="GO" id="GO:0022904">
    <property type="term" value="P:respiratory electron transport chain"/>
    <property type="evidence" value="ECO:0007669"/>
    <property type="project" value="TreeGrafter"/>
</dbReference>
<dbReference type="GO" id="GO:0051539">
    <property type="term" value="F:4 iron, 4 sulfur cluster binding"/>
    <property type="evidence" value="ECO:0007669"/>
    <property type="project" value="UniProtKB-KW"/>
</dbReference>
<dbReference type="Pfam" id="PF04879">
    <property type="entry name" value="Molybdop_Fe4S4"/>
    <property type="match status" value="1"/>
</dbReference>
<dbReference type="PANTHER" id="PTHR43105:SF14">
    <property type="entry name" value="FORMATE DEHYDROGENASE H"/>
    <property type="match status" value="1"/>
</dbReference>
<comment type="cofactor">
    <cofactor evidence="14">
        <name>[2Fe-2S] cluster</name>
        <dbReference type="ChEBI" id="CHEBI:190135"/>
    </cofactor>
</comment>
<feature type="domain" description="2Fe-2S ferredoxin-type" evidence="15">
    <location>
        <begin position="31"/>
        <end position="107"/>
    </location>
</feature>
<dbReference type="FunFam" id="3.30.70.20:FF:000032">
    <property type="entry name" value="Formate dehydrogenase, alpha subunit"/>
    <property type="match status" value="1"/>
</dbReference>
<dbReference type="FunFam" id="2.20.25.90:FF:000001">
    <property type="entry name" value="Formate dehydrogenase subunit alpha"/>
    <property type="match status" value="1"/>
</dbReference>
<evidence type="ECO:0000256" key="4">
    <source>
        <dbReference type="ARBA" id="ARBA00007023"/>
    </source>
</evidence>
<feature type="domain" description="4Fe-4S His(Cys)3-ligated-type" evidence="18">
    <location>
        <begin position="107"/>
        <end position="147"/>
    </location>
</feature>
<keyword evidence="9" id="KW-0479">Metal-binding</keyword>
<dbReference type="InterPro" id="IPR006478">
    <property type="entry name" value="Formate_DH_asu"/>
</dbReference>
<dbReference type="CDD" id="cd00207">
    <property type="entry name" value="fer2"/>
    <property type="match status" value="1"/>
</dbReference>
<dbReference type="PROSITE" id="PS00551">
    <property type="entry name" value="MOLYBDOPTERIN_PROK_1"/>
    <property type="match status" value="1"/>
</dbReference>
<dbReference type="GO" id="GO:0046872">
    <property type="term" value="F:metal ion binding"/>
    <property type="evidence" value="ECO:0007669"/>
    <property type="project" value="UniProtKB-KW"/>
</dbReference>
<evidence type="ECO:0000259" key="17">
    <source>
        <dbReference type="PROSITE" id="PS51669"/>
    </source>
</evidence>
<dbReference type="InterPro" id="IPR017896">
    <property type="entry name" value="4Fe4S_Fe-S-bd"/>
</dbReference>
<dbReference type="PROSITE" id="PS51669">
    <property type="entry name" value="4FE4S_MOW_BIS_MGD"/>
    <property type="match status" value="1"/>
</dbReference>
<feature type="domain" description="4Fe-4S ferredoxin-type" evidence="16">
    <location>
        <begin position="209"/>
        <end position="239"/>
    </location>
</feature>
<dbReference type="PANTHER" id="PTHR43105">
    <property type="entry name" value="RESPIRATORY NITRATE REDUCTASE"/>
    <property type="match status" value="1"/>
</dbReference>
<dbReference type="Gene3D" id="2.20.25.90">
    <property type="entry name" value="ADC-like domains"/>
    <property type="match status" value="1"/>
</dbReference>
<dbReference type="InterPro" id="IPR006963">
    <property type="entry name" value="Mopterin_OxRdtase_4Fe-4S_dom"/>
</dbReference>
<keyword evidence="12" id="KW-0408">Iron</keyword>
<evidence type="ECO:0000256" key="1">
    <source>
        <dbReference type="ARBA" id="ARBA00000455"/>
    </source>
</evidence>
<gene>
    <name evidence="19" type="ORF">ERS140147_00694</name>
</gene>
<evidence type="ECO:0000256" key="10">
    <source>
        <dbReference type="ARBA" id="ARBA00022737"/>
    </source>
</evidence>
<dbReference type="GO" id="GO:0008863">
    <property type="term" value="F:formate dehydrogenase (NAD+) activity"/>
    <property type="evidence" value="ECO:0007669"/>
    <property type="project" value="UniProtKB-EC"/>
</dbReference>
<dbReference type="InterPro" id="IPR041924">
    <property type="entry name" value="Formate_Dh-H_N"/>
</dbReference>
<dbReference type="InterPro" id="IPR036010">
    <property type="entry name" value="2Fe-2S_ferredoxin-like_sf"/>
</dbReference>
<dbReference type="SUPFAM" id="SSF53706">
    <property type="entry name" value="Formate dehydrogenase/DMSO reductase, domains 1-3"/>
    <property type="match status" value="1"/>
</dbReference>
<keyword evidence="11 19" id="KW-0560">Oxidoreductase</keyword>
<dbReference type="Pfam" id="PF01568">
    <property type="entry name" value="Molydop_binding"/>
    <property type="match status" value="1"/>
</dbReference>
<dbReference type="GO" id="GO:0003954">
    <property type="term" value="F:NADH dehydrogenase activity"/>
    <property type="evidence" value="ECO:0007669"/>
    <property type="project" value="TreeGrafter"/>
</dbReference>
<dbReference type="InterPro" id="IPR009010">
    <property type="entry name" value="Asp_de-COase-like_dom_sf"/>
</dbReference>
<dbReference type="GO" id="GO:0043546">
    <property type="term" value="F:molybdopterin cofactor binding"/>
    <property type="evidence" value="ECO:0007669"/>
    <property type="project" value="InterPro"/>
</dbReference>
<dbReference type="Pfam" id="PF12838">
    <property type="entry name" value="Fer4_7"/>
    <property type="match status" value="1"/>
</dbReference>
<dbReference type="Proteomes" id="UP000044616">
    <property type="component" value="Unassembled WGS sequence"/>
</dbReference>
<dbReference type="PROSITE" id="PS51085">
    <property type="entry name" value="2FE2S_FER_2"/>
    <property type="match status" value="1"/>
</dbReference>
<evidence type="ECO:0000256" key="11">
    <source>
        <dbReference type="ARBA" id="ARBA00023002"/>
    </source>
</evidence>
<dbReference type="InterPro" id="IPR006657">
    <property type="entry name" value="MoPterin_dinucl-bd_dom"/>
</dbReference>
<dbReference type="SUPFAM" id="SSF50692">
    <property type="entry name" value="ADC-like"/>
    <property type="match status" value="1"/>
</dbReference>
<dbReference type="PROSITE" id="PS00932">
    <property type="entry name" value="MOLYBDOPTERIN_PROK_3"/>
    <property type="match status" value="1"/>
</dbReference>
<name>A0A077UGI6_9STAP</name>
<dbReference type="Gene3D" id="3.10.20.740">
    <property type="match status" value="1"/>
</dbReference>
<keyword evidence="13" id="KW-0411">Iron-sulfur</keyword>
<dbReference type="Gene3D" id="2.40.40.20">
    <property type="match status" value="1"/>
</dbReference>
<dbReference type="PROSITE" id="PS51379">
    <property type="entry name" value="4FE4S_FER_2"/>
    <property type="match status" value="2"/>
</dbReference>